<dbReference type="Pfam" id="PF01590">
    <property type="entry name" value="GAF"/>
    <property type="match status" value="1"/>
</dbReference>
<gene>
    <name evidence="6" type="primary">prsK</name>
    <name evidence="6" type="ORF">GJ668_11675</name>
</gene>
<dbReference type="InterPro" id="IPR004358">
    <property type="entry name" value="Sig_transdc_His_kin-like_C"/>
</dbReference>
<keyword evidence="4" id="KW-0812">Transmembrane</keyword>
<dbReference type="SMART" id="SM00388">
    <property type="entry name" value="HisKA"/>
    <property type="match status" value="1"/>
</dbReference>
<name>A0A6N8EFZ9_9GAMM</name>
<dbReference type="SUPFAM" id="SSF47384">
    <property type="entry name" value="Homodimeric domain of signal transducing histidine kinase"/>
    <property type="match status" value="1"/>
</dbReference>
<dbReference type="InterPro" id="IPR003661">
    <property type="entry name" value="HisK_dim/P_dom"/>
</dbReference>
<evidence type="ECO:0000313" key="6">
    <source>
        <dbReference type="EMBL" id="MTW21749.1"/>
    </source>
</evidence>
<dbReference type="InterPro" id="IPR036890">
    <property type="entry name" value="HATPase_C_sf"/>
</dbReference>
<evidence type="ECO:0000256" key="1">
    <source>
        <dbReference type="ARBA" id="ARBA00000085"/>
    </source>
</evidence>
<dbReference type="GO" id="GO:0000155">
    <property type="term" value="F:phosphorelay sensor kinase activity"/>
    <property type="evidence" value="ECO:0007669"/>
    <property type="project" value="InterPro"/>
</dbReference>
<accession>A0A6N8EFZ9</accession>
<dbReference type="SUPFAM" id="SSF55781">
    <property type="entry name" value="GAF domain-like"/>
    <property type="match status" value="1"/>
</dbReference>
<evidence type="ECO:0000256" key="3">
    <source>
        <dbReference type="ARBA" id="ARBA00022553"/>
    </source>
</evidence>
<keyword evidence="7" id="KW-1185">Reference proteome</keyword>
<keyword evidence="6" id="KW-0418">Kinase</keyword>
<keyword evidence="4" id="KW-0472">Membrane</keyword>
<dbReference type="PRINTS" id="PR00344">
    <property type="entry name" value="BCTRLSENSOR"/>
</dbReference>
<dbReference type="Proteomes" id="UP000434044">
    <property type="component" value="Unassembled WGS sequence"/>
</dbReference>
<dbReference type="SMART" id="SM00065">
    <property type="entry name" value="GAF"/>
    <property type="match status" value="1"/>
</dbReference>
<keyword evidence="3" id="KW-0597">Phosphoprotein</keyword>
<dbReference type="Gene3D" id="3.30.450.40">
    <property type="match status" value="1"/>
</dbReference>
<dbReference type="PANTHER" id="PTHR43547">
    <property type="entry name" value="TWO-COMPONENT HISTIDINE KINASE"/>
    <property type="match status" value="1"/>
</dbReference>
<dbReference type="InterPro" id="IPR003018">
    <property type="entry name" value="GAF"/>
</dbReference>
<dbReference type="CDD" id="cd00082">
    <property type="entry name" value="HisKA"/>
    <property type="match status" value="1"/>
</dbReference>
<dbReference type="PANTHER" id="PTHR43547:SF2">
    <property type="entry name" value="HYBRID SIGNAL TRANSDUCTION HISTIDINE KINASE C"/>
    <property type="match status" value="1"/>
</dbReference>
<dbReference type="InterPro" id="IPR036097">
    <property type="entry name" value="HisK_dim/P_sf"/>
</dbReference>
<keyword evidence="6" id="KW-0808">Transferase</keyword>
<dbReference type="InterPro" id="IPR029016">
    <property type="entry name" value="GAF-like_dom_sf"/>
</dbReference>
<keyword evidence="4" id="KW-1133">Transmembrane helix</keyword>
<feature type="transmembrane region" description="Helical" evidence="4">
    <location>
        <begin position="62"/>
        <end position="82"/>
    </location>
</feature>
<comment type="catalytic activity">
    <reaction evidence="1">
        <text>ATP + protein L-histidine = ADP + protein N-phospho-L-histidine.</text>
        <dbReference type="EC" id="2.7.13.3"/>
    </reaction>
</comment>
<dbReference type="SUPFAM" id="SSF55874">
    <property type="entry name" value="ATPase domain of HSP90 chaperone/DNA topoisomerase II/histidine kinase"/>
    <property type="match status" value="1"/>
</dbReference>
<organism evidence="6 7">
    <name type="scientific">Allochromatium palmeri</name>
    <dbReference type="NCBI Taxonomy" id="231048"/>
    <lineage>
        <taxon>Bacteria</taxon>
        <taxon>Pseudomonadati</taxon>
        <taxon>Pseudomonadota</taxon>
        <taxon>Gammaproteobacteria</taxon>
        <taxon>Chromatiales</taxon>
        <taxon>Chromatiaceae</taxon>
        <taxon>Allochromatium</taxon>
    </lineage>
</organism>
<dbReference type="SMART" id="SM00387">
    <property type="entry name" value="HATPase_c"/>
    <property type="match status" value="1"/>
</dbReference>
<sequence>MSIGTLSYLIAALAYLLLAVLLITAWRGRLMGLFALLAVVSTLCWVLVGLAVSLGWAVPSLAISSAELAHNAGWFIFLTVILTDEADQAGRRVWNWVTGLVLLVAGALTLLVPWLVTSFALDARLLGWILQAVFGLLLVEQVFRNRLPARRWGIKHLCLGLGAVFAYDLFFYSDGLLMRQLSEPVWEARGLVNALIVPLIAVSAARNPSWSVELHVSRHVVFHSATLSGAGLYLMAMAAAGYYIRLFGGAWSAVLQIAFLFSAAMLLVLLLFSGQWRSRLRILVSEHFFSFKYDYREEWLKFTEALSVGSRRLPEAVVRALGEIIDSPGGLLWVRNDTGGFELLERINHPEPSVSMIGEDDSMVRGLLNSSWIIDLDEWRRDPTVYQDLEIPDWLSGSPTAWLVVPLINRGVLCGFVVLLHSRTKRAFNWEDRALLKTAGRQAASSIAQYLSDQALMHARQFEAFNQLAAYVAHDLKNLLAQQALILSNAERHRHNPAFMDDVLSTIKSSVERMGRLMEQLRNGVRGGEAVRVDLLEVLHESITRHSDRPPLPRLETDIDGAAAVMGDRERLRTIFGHLIQNACEATGPDGSVVIRVRREERIHRVEIQDDGVGMTAEFIRDRLFRPFDSTKGLTGMGIGAFEAREMVRLLGGDLTVESQPGVGSLFRIRLPAADPQAAGAQSLSAQAPEVAWSTTPP</sequence>
<dbReference type="InterPro" id="IPR005467">
    <property type="entry name" value="His_kinase_dom"/>
</dbReference>
<proteinExistence type="predicted"/>
<feature type="transmembrane region" description="Helical" evidence="4">
    <location>
        <begin position="94"/>
        <end position="117"/>
    </location>
</feature>
<evidence type="ECO:0000313" key="7">
    <source>
        <dbReference type="Proteomes" id="UP000434044"/>
    </source>
</evidence>
<feature type="transmembrane region" description="Helical" evidence="4">
    <location>
        <begin position="6"/>
        <end position="26"/>
    </location>
</feature>
<dbReference type="RefSeq" id="WP_186343061.1">
    <property type="nucleotide sequence ID" value="NZ_WNKT01000024.1"/>
</dbReference>
<dbReference type="PROSITE" id="PS50109">
    <property type="entry name" value="HIS_KIN"/>
    <property type="match status" value="1"/>
</dbReference>
<feature type="domain" description="Histidine kinase" evidence="5">
    <location>
        <begin position="471"/>
        <end position="675"/>
    </location>
</feature>
<evidence type="ECO:0000256" key="2">
    <source>
        <dbReference type="ARBA" id="ARBA00012438"/>
    </source>
</evidence>
<dbReference type="Gene3D" id="3.30.565.10">
    <property type="entry name" value="Histidine kinase-like ATPase, C-terminal domain"/>
    <property type="match status" value="1"/>
</dbReference>
<feature type="transmembrane region" description="Helical" evidence="4">
    <location>
        <begin position="220"/>
        <end position="244"/>
    </location>
</feature>
<feature type="transmembrane region" description="Helical" evidence="4">
    <location>
        <begin position="123"/>
        <end position="140"/>
    </location>
</feature>
<dbReference type="Pfam" id="PF02518">
    <property type="entry name" value="HATPase_c"/>
    <property type="match status" value="1"/>
</dbReference>
<reference evidence="6 7" key="1">
    <citation type="submission" date="2019-11" db="EMBL/GenBank/DDBJ databases">
        <title>Whole-genome sequence of the anaerobic purple sulfur bacterium Allochromatium palmeri DSM 15591.</title>
        <authorList>
            <person name="Kyndt J.A."/>
            <person name="Meyer T.E."/>
        </authorList>
    </citation>
    <scope>NUCLEOTIDE SEQUENCE [LARGE SCALE GENOMIC DNA]</scope>
    <source>
        <strain evidence="6 7">DSM 15591</strain>
    </source>
</reference>
<evidence type="ECO:0000256" key="4">
    <source>
        <dbReference type="SAM" id="Phobius"/>
    </source>
</evidence>
<dbReference type="NCBIfam" id="TIGR02916">
    <property type="entry name" value="PEP_his_kin"/>
    <property type="match status" value="1"/>
</dbReference>
<protein>
    <recommendedName>
        <fullName evidence="2">histidine kinase</fullName>
        <ecNumber evidence="2">2.7.13.3</ecNumber>
    </recommendedName>
</protein>
<comment type="caution">
    <text evidence="6">The sequence shown here is derived from an EMBL/GenBank/DDBJ whole genome shotgun (WGS) entry which is preliminary data.</text>
</comment>
<dbReference type="Gene3D" id="1.10.287.130">
    <property type="match status" value="1"/>
</dbReference>
<dbReference type="EC" id="2.7.13.3" evidence="2"/>
<evidence type="ECO:0000259" key="5">
    <source>
        <dbReference type="PROSITE" id="PS50109"/>
    </source>
</evidence>
<dbReference type="InterPro" id="IPR014265">
    <property type="entry name" value="XrtA/PrsK"/>
</dbReference>
<dbReference type="InterPro" id="IPR003594">
    <property type="entry name" value="HATPase_dom"/>
</dbReference>
<feature type="transmembrane region" description="Helical" evidence="4">
    <location>
        <begin position="152"/>
        <end position="170"/>
    </location>
</feature>
<feature type="transmembrane region" description="Helical" evidence="4">
    <location>
        <begin position="33"/>
        <end position="56"/>
    </location>
</feature>
<dbReference type="AlphaFoldDB" id="A0A6N8EFZ9"/>
<feature type="transmembrane region" description="Helical" evidence="4">
    <location>
        <begin position="250"/>
        <end position="272"/>
    </location>
</feature>
<dbReference type="EMBL" id="WNKT01000024">
    <property type="protein sequence ID" value="MTW21749.1"/>
    <property type="molecule type" value="Genomic_DNA"/>
</dbReference>